<dbReference type="GeneID" id="97238497"/>
<evidence type="ECO:0000256" key="4">
    <source>
        <dbReference type="ARBA" id="ARBA00023136"/>
    </source>
</evidence>
<dbReference type="EMBL" id="CP011340">
    <property type="protein sequence ID" value="ALC18722.1"/>
    <property type="molecule type" value="Genomic_DNA"/>
</dbReference>
<dbReference type="OrthoDB" id="4474610at2"/>
<dbReference type="InterPro" id="IPR036259">
    <property type="entry name" value="MFS_trans_sf"/>
</dbReference>
<evidence type="ECO:0000313" key="5">
    <source>
        <dbReference type="EMBL" id="ALC18722.1"/>
    </source>
</evidence>
<dbReference type="InterPro" id="IPR020846">
    <property type="entry name" value="MFS_dom"/>
</dbReference>
<dbReference type="GO" id="GO:0005886">
    <property type="term" value="C:plasma membrane"/>
    <property type="evidence" value="ECO:0007669"/>
    <property type="project" value="UniProtKB-SubCell"/>
</dbReference>
<dbReference type="Pfam" id="PF07690">
    <property type="entry name" value="MFS_1"/>
    <property type="match status" value="1"/>
</dbReference>
<dbReference type="Proteomes" id="UP000060513">
    <property type="component" value="Chromosome"/>
</dbReference>
<comment type="subcellular location">
    <subcellularLocation>
        <location evidence="1">Cell membrane</location>
        <topology evidence="1">Multi-pass membrane protein</topology>
    </subcellularLocation>
</comment>
<evidence type="ECO:0000256" key="1">
    <source>
        <dbReference type="ARBA" id="ARBA00004651"/>
    </source>
</evidence>
<keyword evidence="4" id="KW-0472">Membrane</keyword>
<dbReference type="STRING" id="38300.SPRI_0416"/>
<dbReference type="InterPro" id="IPR011701">
    <property type="entry name" value="MFS"/>
</dbReference>
<evidence type="ECO:0000256" key="2">
    <source>
        <dbReference type="ARBA" id="ARBA00022692"/>
    </source>
</evidence>
<dbReference type="AlphaFoldDB" id="A0A0M4DAH4"/>
<dbReference type="Gene3D" id="1.20.1250.20">
    <property type="entry name" value="MFS general substrate transporter like domains"/>
    <property type="match status" value="2"/>
</dbReference>
<reference evidence="5 6" key="1">
    <citation type="submission" date="2015-08" db="EMBL/GenBank/DDBJ databases">
        <title>Genome sequence of the pristinamycin over-producing bacterium Streptomyces pristinaespiralis HCCB10218.</title>
        <authorList>
            <person name="Tian J."/>
            <person name="Yang J."/>
            <person name="Li L."/>
            <person name="Ruan L."/>
            <person name="Wei W."/>
            <person name="Zheng G."/>
            <person name="Wei Z."/>
            <person name="Yang S."/>
            <person name="Ge M."/>
            <person name="Jiang W."/>
            <person name="Lu Y."/>
        </authorList>
    </citation>
    <scope>NUCLEOTIDE SEQUENCE [LARGE SCALE GENOMIC DNA]</scope>
    <source>
        <strain evidence="5 6">HCCB 10218</strain>
    </source>
</reference>
<evidence type="ECO:0000313" key="6">
    <source>
        <dbReference type="Proteomes" id="UP000060513"/>
    </source>
</evidence>
<keyword evidence="3" id="KW-1133">Transmembrane helix</keyword>
<gene>
    <name evidence="5" type="ORF">SPRI_0416</name>
</gene>
<keyword evidence="2" id="KW-0812">Transmembrane</keyword>
<dbReference type="PANTHER" id="PTHR11662">
    <property type="entry name" value="SOLUTE CARRIER FAMILY 17"/>
    <property type="match status" value="1"/>
</dbReference>
<sequence length="443" mass="45690">MSIEHQETPAPAGALERPAAEPAASRKAWLIVGLLVCLVLANVADKIVVGLAGIDIKKDLGLDDAQLGVVQSSFFWLFAVGSVLGGWLGGKIRARWLLGGMVLLWAITMAPMVSQVGFTMLVVCRVLLGFAEGPAAALVMQVVHSWFPAHKRAVPSSIVTAGTGLGPVIAAPALTWVITDYSWHAAFGVLAAAGMAFALVWMLVGDSGPEAAGKGHPSAEGTATQALPERVPLRRLFSTGTLIGTVLLFFVIQANSAIKISWLPLYLEEGLGYDSGTIGRLVALPYLGAAISVIVVGVFSRWLTRRGLSNRIARGVLPASMIVLAGLATMAFSGFDRGTPHMVLLITSASLNAAGFGVAFAGISDVVPAKQRGMVFGIVTACFSLGGVIAPVVVGGLVASSESAAAGYGSGFLGLGVVMVVGGAIAMLLINPERDTARLAARD</sequence>
<proteinExistence type="predicted"/>
<protein>
    <submittedName>
        <fullName evidence="5">MFS transporter permease</fullName>
    </submittedName>
</protein>
<evidence type="ECO:0000256" key="3">
    <source>
        <dbReference type="ARBA" id="ARBA00022989"/>
    </source>
</evidence>
<accession>A0A0M4DAH4</accession>
<dbReference type="InterPro" id="IPR050382">
    <property type="entry name" value="MFS_Na/Anion_cotransporter"/>
</dbReference>
<dbReference type="KEGG" id="spri:SPRI_0416"/>
<dbReference type="PANTHER" id="PTHR11662:SF450">
    <property type="entry name" value="BLR1003 PROTEIN"/>
    <property type="match status" value="1"/>
</dbReference>
<dbReference type="GO" id="GO:0022857">
    <property type="term" value="F:transmembrane transporter activity"/>
    <property type="evidence" value="ECO:0007669"/>
    <property type="project" value="InterPro"/>
</dbReference>
<dbReference type="SUPFAM" id="SSF103473">
    <property type="entry name" value="MFS general substrate transporter"/>
    <property type="match status" value="1"/>
</dbReference>
<dbReference type="RefSeq" id="WP_037772951.1">
    <property type="nucleotide sequence ID" value="NZ_CP011340.1"/>
</dbReference>
<name>A0A0M4DAH4_STRPR</name>
<dbReference type="PATRIC" id="fig|38300.4.peg.435"/>
<dbReference type="PROSITE" id="PS50850">
    <property type="entry name" value="MFS"/>
    <property type="match status" value="1"/>
</dbReference>
<organism evidence="5">
    <name type="scientific">Streptomyces pristinaespiralis</name>
    <dbReference type="NCBI Taxonomy" id="38300"/>
    <lineage>
        <taxon>Bacteria</taxon>
        <taxon>Bacillati</taxon>
        <taxon>Actinomycetota</taxon>
        <taxon>Actinomycetes</taxon>
        <taxon>Kitasatosporales</taxon>
        <taxon>Streptomycetaceae</taxon>
        <taxon>Streptomyces</taxon>
    </lineage>
</organism>